<organism evidence="2 3">
    <name type="scientific">Paenibacillus suaedae</name>
    <dbReference type="NCBI Taxonomy" id="3077233"/>
    <lineage>
        <taxon>Bacteria</taxon>
        <taxon>Bacillati</taxon>
        <taxon>Bacillota</taxon>
        <taxon>Bacilli</taxon>
        <taxon>Bacillales</taxon>
        <taxon>Paenibacillaceae</taxon>
        <taxon>Paenibacillus</taxon>
    </lineage>
</organism>
<sequence length="292" mass="32191">MQKQTGIQLAVEQFDRKDTKGLIALSASIGWDYDEQDIQTIMSSGTVWGHRNEQGDIISSAAILTYKPGLSTIGMVIVDQRYRGLGLGRAVVQACMDAVDNSDTIMLIATEEGRPLYEGMGYHIVSYVNKLVCSSYNTLSNRSDSVSEMRTMPLGLEHFPGIRELDQLAVGADRETFLSARWKQAKQGVVVLDNKGTLIGYGFAVQGPKYLVLGPVVAVQQEAASAMIHYLAEGNRGKLLRIDVPEEQPEFIELLRQAGFERETHPPVMIKNAQQLPARNRTLYGIAAQIFG</sequence>
<comment type="caution">
    <text evidence="2">The sequence shown here is derived from an EMBL/GenBank/DDBJ whole genome shotgun (WGS) entry which is preliminary data.</text>
</comment>
<evidence type="ECO:0000313" key="2">
    <source>
        <dbReference type="EMBL" id="MDT8976255.1"/>
    </source>
</evidence>
<keyword evidence="3" id="KW-1185">Reference proteome</keyword>
<protein>
    <submittedName>
        <fullName evidence="2">GNAT family N-acetyltransferase</fullName>
        <ecNumber evidence="2">2.3.1.-</ecNumber>
    </submittedName>
</protein>
<dbReference type="PANTHER" id="PTHR47237">
    <property type="entry name" value="SLL0310 PROTEIN"/>
    <property type="match status" value="1"/>
</dbReference>
<dbReference type="Pfam" id="PF13673">
    <property type="entry name" value="Acetyltransf_10"/>
    <property type="match status" value="1"/>
</dbReference>
<dbReference type="Proteomes" id="UP001250538">
    <property type="component" value="Unassembled WGS sequence"/>
</dbReference>
<proteinExistence type="predicted"/>
<evidence type="ECO:0000259" key="1">
    <source>
        <dbReference type="PROSITE" id="PS51186"/>
    </source>
</evidence>
<dbReference type="EMBL" id="JAVYAA010000002">
    <property type="protein sequence ID" value="MDT8976255.1"/>
    <property type="molecule type" value="Genomic_DNA"/>
</dbReference>
<dbReference type="GO" id="GO:0016747">
    <property type="term" value="F:acyltransferase activity, transferring groups other than amino-acyl groups"/>
    <property type="evidence" value="ECO:0007669"/>
    <property type="project" value="InterPro"/>
</dbReference>
<dbReference type="Gene3D" id="3.40.630.90">
    <property type="match status" value="1"/>
</dbReference>
<dbReference type="EC" id="2.3.1.-" evidence="2"/>
<feature type="domain" description="N-acetyltransferase" evidence="1">
    <location>
        <begin position="9"/>
        <end position="153"/>
    </location>
</feature>
<dbReference type="PANTHER" id="PTHR47237:SF2">
    <property type="entry name" value="BLL4206 PROTEIN"/>
    <property type="match status" value="1"/>
</dbReference>
<dbReference type="AlphaFoldDB" id="A0AAJ2JSM2"/>
<dbReference type="InterPro" id="IPR016181">
    <property type="entry name" value="Acyl_CoA_acyltransferase"/>
</dbReference>
<dbReference type="PROSITE" id="PS51186">
    <property type="entry name" value="GNAT"/>
    <property type="match status" value="1"/>
</dbReference>
<gene>
    <name evidence="2" type="ORF">RQP50_08355</name>
</gene>
<dbReference type="Pfam" id="PF18014">
    <property type="entry name" value="Acetyltransf_18"/>
    <property type="match status" value="1"/>
</dbReference>
<dbReference type="InterPro" id="IPR052729">
    <property type="entry name" value="Acyl/Acetyltrans_Enzymes"/>
</dbReference>
<dbReference type="InterPro" id="IPR000182">
    <property type="entry name" value="GNAT_dom"/>
</dbReference>
<dbReference type="RefSeq" id="WP_072731153.1">
    <property type="nucleotide sequence ID" value="NZ_JAVYAA010000002.1"/>
</dbReference>
<dbReference type="SUPFAM" id="SSF55729">
    <property type="entry name" value="Acyl-CoA N-acyltransferases (Nat)"/>
    <property type="match status" value="1"/>
</dbReference>
<evidence type="ECO:0000313" key="3">
    <source>
        <dbReference type="Proteomes" id="UP001250538"/>
    </source>
</evidence>
<name>A0AAJ2JSM2_9BACL</name>
<reference evidence="3" key="1">
    <citation type="submission" date="2023-09" db="EMBL/GenBank/DDBJ databases">
        <title>Paenibacillus sp. chi10 Genome sequencing and assembly.</title>
        <authorList>
            <person name="Kim I."/>
        </authorList>
    </citation>
    <scope>NUCLEOTIDE SEQUENCE [LARGE SCALE GENOMIC DNA]</scope>
    <source>
        <strain evidence="3">chi10</strain>
    </source>
</reference>
<dbReference type="InterPro" id="IPR041496">
    <property type="entry name" value="YitH/HolE_GNAT"/>
</dbReference>
<accession>A0AAJ2JSM2</accession>
<keyword evidence="2" id="KW-0012">Acyltransferase</keyword>
<dbReference type="CDD" id="cd04301">
    <property type="entry name" value="NAT_SF"/>
    <property type="match status" value="1"/>
</dbReference>
<keyword evidence="2" id="KW-0808">Transferase</keyword>
<dbReference type="Gene3D" id="3.40.630.30">
    <property type="match status" value="1"/>
</dbReference>